<dbReference type="SMART" id="SM00173">
    <property type="entry name" value="RAS"/>
    <property type="match status" value="1"/>
</dbReference>
<proteinExistence type="predicted"/>
<protein>
    <submittedName>
        <fullName evidence="3">Ras-related protein rab-5c</fullName>
    </submittedName>
</protein>
<gene>
    <name evidence="3" type="ORF">M0812_25076</name>
</gene>
<keyword evidence="1" id="KW-0547">Nucleotide-binding</keyword>
<dbReference type="PROSITE" id="PS51419">
    <property type="entry name" value="RAB"/>
    <property type="match status" value="1"/>
</dbReference>
<dbReference type="InterPro" id="IPR027417">
    <property type="entry name" value="P-loop_NTPase"/>
</dbReference>
<dbReference type="CDD" id="cd01860">
    <property type="entry name" value="Rab5_related"/>
    <property type="match status" value="1"/>
</dbReference>
<dbReference type="PROSITE" id="PS51421">
    <property type="entry name" value="RAS"/>
    <property type="match status" value="1"/>
</dbReference>
<dbReference type="AlphaFoldDB" id="A0AAV7YM69"/>
<dbReference type="Pfam" id="PF00071">
    <property type="entry name" value="Ras"/>
    <property type="match status" value="1"/>
</dbReference>
<name>A0AAV7YM69_9EUKA</name>
<evidence type="ECO:0000256" key="1">
    <source>
        <dbReference type="ARBA" id="ARBA00022741"/>
    </source>
</evidence>
<dbReference type="InterPro" id="IPR001806">
    <property type="entry name" value="Small_GTPase"/>
</dbReference>
<dbReference type="GO" id="GO:0003924">
    <property type="term" value="F:GTPase activity"/>
    <property type="evidence" value="ECO:0007669"/>
    <property type="project" value="InterPro"/>
</dbReference>
<comment type="caution">
    <text evidence="3">The sequence shown here is derived from an EMBL/GenBank/DDBJ whole genome shotgun (WGS) entry which is preliminary data.</text>
</comment>
<dbReference type="NCBIfam" id="TIGR00231">
    <property type="entry name" value="small_GTP"/>
    <property type="match status" value="1"/>
</dbReference>
<dbReference type="InterPro" id="IPR050227">
    <property type="entry name" value="Rab"/>
</dbReference>
<keyword evidence="2" id="KW-0342">GTP-binding</keyword>
<dbReference type="FunFam" id="3.40.50.300:FF:000823">
    <property type="entry name" value="Small GTPase RAB, putative"/>
    <property type="match status" value="1"/>
</dbReference>
<dbReference type="PROSITE" id="PS51420">
    <property type="entry name" value="RHO"/>
    <property type="match status" value="1"/>
</dbReference>
<dbReference type="SUPFAM" id="SSF52540">
    <property type="entry name" value="P-loop containing nucleoside triphosphate hydrolases"/>
    <property type="match status" value="1"/>
</dbReference>
<dbReference type="GO" id="GO:0005525">
    <property type="term" value="F:GTP binding"/>
    <property type="evidence" value="ECO:0007669"/>
    <property type="project" value="UniProtKB-KW"/>
</dbReference>
<accession>A0AAV7YM69</accession>
<sequence>MLQGSSTIQFKIVLLGESAVGKSSLVWRFCQDQFSETIESTVGATFIHRVMDLGEYSIKLQIWDTAGQERYHSLTPMYYRGAKGVIITYDVTNNDSYEKAKDWVNEIRTQGTPNAKIVLVANKIDLEDHQVDQMEAMKYAESNDLLFFECSAKTGEGVKDVFFGLSKALPVKWGEMSNRKGMEFSDSEDEFGVNVKNSKKVNKKKESGGCC</sequence>
<organism evidence="3 4">
    <name type="scientific">Anaeramoeba flamelloides</name>
    <dbReference type="NCBI Taxonomy" id="1746091"/>
    <lineage>
        <taxon>Eukaryota</taxon>
        <taxon>Metamonada</taxon>
        <taxon>Anaeramoebidae</taxon>
        <taxon>Anaeramoeba</taxon>
    </lineage>
</organism>
<dbReference type="Proteomes" id="UP001146793">
    <property type="component" value="Unassembled WGS sequence"/>
</dbReference>
<dbReference type="PRINTS" id="PR00449">
    <property type="entry name" value="RASTRNSFRMNG"/>
</dbReference>
<dbReference type="PROSITE" id="PS51417">
    <property type="entry name" value="ARF"/>
    <property type="match status" value="1"/>
</dbReference>
<reference evidence="3" key="1">
    <citation type="submission" date="2022-08" db="EMBL/GenBank/DDBJ databases">
        <title>Novel sulphate-reducing endosymbionts in the free-living metamonad Anaeramoeba.</title>
        <authorList>
            <person name="Jerlstrom-Hultqvist J."/>
            <person name="Cepicka I."/>
            <person name="Gallot-Lavallee L."/>
            <person name="Salas-Leiva D."/>
            <person name="Curtis B.A."/>
            <person name="Zahonova K."/>
            <person name="Pipaliya S."/>
            <person name="Dacks J."/>
            <person name="Roger A.J."/>
        </authorList>
    </citation>
    <scope>NUCLEOTIDE SEQUENCE</scope>
    <source>
        <strain evidence="3">Busselton2</strain>
    </source>
</reference>
<dbReference type="SMART" id="SM00174">
    <property type="entry name" value="RHO"/>
    <property type="match status" value="1"/>
</dbReference>
<dbReference type="InterPro" id="IPR005225">
    <property type="entry name" value="Small_GTP-bd"/>
</dbReference>
<dbReference type="Gene3D" id="3.40.50.300">
    <property type="entry name" value="P-loop containing nucleotide triphosphate hydrolases"/>
    <property type="match status" value="1"/>
</dbReference>
<dbReference type="SMART" id="SM00175">
    <property type="entry name" value="RAB"/>
    <property type="match status" value="1"/>
</dbReference>
<evidence type="ECO:0000313" key="4">
    <source>
        <dbReference type="Proteomes" id="UP001146793"/>
    </source>
</evidence>
<evidence type="ECO:0000256" key="2">
    <source>
        <dbReference type="ARBA" id="ARBA00023134"/>
    </source>
</evidence>
<evidence type="ECO:0000313" key="3">
    <source>
        <dbReference type="EMBL" id="KAJ3429716.1"/>
    </source>
</evidence>
<dbReference type="EMBL" id="JANTQA010000057">
    <property type="protein sequence ID" value="KAJ3429716.1"/>
    <property type="molecule type" value="Genomic_DNA"/>
</dbReference>
<dbReference type="SMART" id="SM00176">
    <property type="entry name" value="RAN"/>
    <property type="match status" value="1"/>
</dbReference>
<dbReference type="PANTHER" id="PTHR47977">
    <property type="entry name" value="RAS-RELATED PROTEIN RAB"/>
    <property type="match status" value="1"/>
</dbReference>